<accession>A0ABS9CA83</accession>
<name>A0ABS9CA83_9FLAO</name>
<dbReference type="EMBL" id="JACSGT010000002">
    <property type="protein sequence ID" value="MCF2220663.1"/>
    <property type="molecule type" value="Genomic_DNA"/>
</dbReference>
<sequence>MKKNIFLFFLIIFSFSKSQVSEKTLEIIKPLEKYKSFYALNGESKEIENTLEKFSSADELLYLANNGENSYIKAVAINVLTKKNDNRLIEIFKNNLQSQEQIIFSTECLSDGMLLPSYIFDTITNNPNLSEKEKESLTESLIKIAIDSQPVNTKLLEQVRYSIPTSAENYLKLRKQVIESRSSELLIALAKYKNPNDIELIKSFGENSFLAIEEFPDDRFLPFLNENIQNSKKFPFMFALSGYCNEEAKKIVDKVIAFEKNENKKIDCGNNCLTILYQQVYINKCSIFRPSLENLWLTDKVISFEILDNYEKDHSKEETLAFIMKGFLKDGEPAIIASNMYDSENMVENITSDLTYDDNLRLIKLLKKIKSLSNNSYNDAIRNTLKFIDDLNTDTFISKLNDNSIILQNKDVLLEKLRTNENAYGLISIMDGIKILQDKKLYDEGAKIVVQRKNEFLKSSIWEKSYKEFIRDNKIKE</sequence>
<dbReference type="Proteomes" id="UP001430374">
    <property type="component" value="Unassembled WGS sequence"/>
</dbReference>
<organism evidence="1 2">
    <name type="scientific">Chryseobacterium indicum</name>
    <dbReference type="NCBI Taxonomy" id="2766954"/>
    <lineage>
        <taxon>Bacteria</taxon>
        <taxon>Pseudomonadati</taxon>
        <taxon>Bacteroidota</taxon>
        <taxon>Flavobacteriia</taxon>
        <taxon>Flavobacteriales</taxon>
        <taxon>Weeksellaceae</taxon>
        <taxon>Chryseobacterium group</taxon>
        <taxon>Chryseobacterium</taxon>
    </lineage>
</organism>
<evidence type="ECO:0000313" key="2">
    <source>
        <dbReference type="Proteomes" id="UP001430374"/>
    </source>
</evidence>
<protein>
    <recommendedName>
        <fullName evidence="3">HEAT repeat domain-containing protein</fullName>
    </recommendedName>
</protein>
<dbReference type="RefSeq" id="WP_235132078.1">
    <property type="nucleotide sequence ID" value="NZ_JACSGT010000002.1"/>
</dbReference>
<evidence type="ECO:0008006" key="3">
    <source>
        <dbReference type="Google" id="ProtNLM"/>
    </source>
</evidence>
<proteinExistence type="predicted"/>
<keyword evidence="2" id="KW-1185">Reference proteome</keyword>
<evidence type="ECO:0000313" key="1">
    <source>
        <dbReference type="EMBL" id="MCF2220663.1"/>
    </source>
</evidence>
<gene>
    <name evidence="1" type="ORF">H9Q08_15355</name>
</gene>
<comment type="caution">
    <text evidence="1">The sequence shown here is derived from an EMBL/GenBank/DDBJ whole genome shotgun (WGS) entry which is preliminary data.</text>
</comment>
<reference evidence="1" key="1">
    <citation type="submission" date="2021-08" db="EMBL/GenBank/DDBJ databases">
        <title>Complete genome sequence of Chryseobacterium sp strain PS-8.</title>
        <authorList>
            <person name="Das S.K."/>
        </authorList>
    </citation>
    <scope>NUCLEOTIDE SEQUENCE</scope>
    <source>
        <strain evidence="1">PS-8</strain>
    </source>
</reference>